<evidence type="ECO:0000313" key="5">
    <source>
        <dbReference type="EMBL" id="KRG27724.1"/>
    </source>
</evidence>
<gene>
    <name evidence="5" type="ORF">APR42_08170</name>
</gene>
<evidence type="ECO:0000256" key="1">
    <source>
        <dbReference type="ARBA" id="ARBA00022448"/>
    </source>
</evidence>
<dbReference type="PROSITE" id="PS00211">
    <property type="entry name" value="ABC_TRANSPORTER_1"/>
    <property type="match status" value="1"/>
</dbReference>
<evidence type="ECO:0000256" key="3">
    <source>
        <dbReference type="ARBA" id="ARBA00022840"/>
    </source>
</evidence>
<dbReference type="InterPro" id="IPR027417">
    <property type="entry name" value="P-loop_NTPase"/>
</dbReference>
<name>A0A0Q9Z4C7_9FLAO</name>
<feature type="domain" description="ABC transporter" evidence="4">
    <location>
        <begin position="2"/>
        <end position="233"/>
    </location>
</feature>
<dbReference type="PANTHER" id="PTHR42781:SF4">
    <property type="entry name" value="SPERMIDINE_PUTRESCINE IMPORT ATP-BINDING PROTEIN POTA"/>
    <property type="match status" value="1"/>
</dbReference>
<keyword evidence="6" id="KW-1185">Reference proteome</keyword>
<dbReference type="RefSeq" id="WP_057482396.1">
    <property type="nucleotide sequence ID" value="NZ_BMWR01000004.1"/>
</dbReference>
<dbReference type="SUPFAM" id="SSF52540">
    <property type="entry name" value="P-loop containing nucleoside triphosphate hydrolases"/>
    <property type="match status" value="1"/>
</dbReference>
<dbReference type="Pfam" id="PF00005">
    <property type="entry name" value="ABC_tran"/>
    <property type="match status" value="1"/>
</dbReference>
<proteinExistence type="predicted"/>
<dbReference type="STRING" id="270918.APR42_08170"/>
<sequence length="336" mass="38322">MLKLKNVSFAYAEEPVLKNISFKLEKGENLSVIGESGCGKSTLLKLIYGLLHTDGEIFWGEKELLGPKFNLVPGEPSFKYLAQDFDLMLPLSAADNIGKYLSNQYPQKKKKRIKELLEVVEMTELADKKAKLLSGGQQQRVALARALAKQPELLLLDEPFSHIDHFRKNNLRRRLFAYLKDQNIACIVATHDSTDALSFADKTVVLKNAKIYAEDAPSELYQNPPNKYVASLFGDVNEFMLKDLVEDESSRKKLILYPEEIKFSKTSGIKATVKKSWFKGETWLIEASLNGKTVYFNHLQELKEGKKINLKVSEKLIESRLKQFNLRHEYTNNSSR</sequence>
<dbReference type="SMART" id="SM00382">
    <property type="entry name" value="AAA"/>
    <property type="match status" value="1"/>
</dbReference>
<dbReference type="OrthoDB" id="9802264at2"/>
<reference evidence="5" key="1">
    <citation type="submission" date="2015-10" db="EMBL/GenBank/DDBJ databases">
        <title>Draft genome sequence of Salegentibacter mishustinae KCTC 12263.</title>
        <authorList>
            <person name="Lin W."/>
            <person name="Zheng Q."/>
        </authorList>
    </citation>
    <scope>NUCLEOTIDE SEQUENCE [LARGE SCALE GENOMIC DNA]</scope>
    <source>
        <strain evidence="5">KCTC 12263</strain>
    </source>
</reference>
<dbReference type="PROSITE" id="PS50893">
    <property type="entry name" value="ABC_TRANSPORTER_2"/>
    <property type="match status" value="1"/>
</dbReference>
<evidence type="ECO:0000313" key="6">
    <source>
        <dbReference type="Proteomes" id="UP000051643"/>
    </source>
</evidence>
<dbReference type="PANTHER" id="PTHR42781">
    <property type="entry name" value="SPERMIDINE/PUTRESCINE IMPORT ATP-BINDING PROTEIN POTA"/>
    <property type="match status" value="1"/>
</dbReference>
<keyword evidence="2" id="KW-0547">Nucleotide-binding</keyword>
<dbReference type="InterPro" id="IPR017871">
    <property type="entry name" value="ABC_transporter-like_CS"/>
</dbReference>
<dbReference type="InterPro" id="IPR050093">
    <property type="entry name" value="ABC_SmlMolc_Importer"/>
</dbReference>
<dbReference type="InterPro" id="IPR003439">
    <property type="entry name" value="ABC_transporter-like_ATP-bd"/>
</dbReference>
<evidence type="ECO:0000259" key="4">
    <source>
        <dbReference type="PROSITE" id="PS50893"/>
    </source>
</evidence>
<dbReference type="EMBL" id="LKTP01000034">
    <property type="protein sequence ID" value="KRG27724.1"/>
    <property type="molecule type" value="Genomic_DNA"/>
</dbReference>
<dbReference type="Gene3D" id="3.40.50.300">
    <property type="entry name" value="P-loop containing nucleotide triphosphate hydrolases"/>
    <property type="match status" value="1"/>
</dbReference>
<accession>A0A0Q9Z4C7</accession>
<dbReference type="AlphaFoldDB" id="A0A0Q9Z4C7"/>
<protein>
    <submittedName>
        <fullName evidence="5">ABC transporter ATP-binding protein</fullName>
    </submittedName>
</protein>
<dbReference type="InterPro" id="IPR003593">
    <property type="entry name" value="AAA+_ATPase"/>
</dbReference>
<dbReference type="Proteomes" id="UP000051643">
    <property type="component" value="Unassembled WGS sequence"/>
</dbReference>
<evidence type="ECO:0000256" key="2">
    <source>
        <dbReference type="ARBA" id="ARBA00022741"/>
    </source>
</evidence>
<dbReference type="GO" id="GO:0005524">
    <property type="term" value="F:ATP binding"/>
    <property type="evidence" value="ECO:0007669"/>
    <property type="project" value="UniProtKB-KW"/>
</dbReference>
<dbReference type="GO" id="GO:0016887">
    <property type="term" value="F:ATP hydrolysis activity"/>
    <property type="evidence" value="ECO:0007669"/>
    <property type="project" value="InterPro"/>
</dbReference>
<comment type="caution">
    <text evidence="5">The sequence shown here is derived from an EMBL/GenBank/DDBJ whole genome shotgun (WGS) entry which is preliminary data.</text>
</comment>
<keyword evidence="3 5" id="KW-0067">ATP-binding</keyword>
<keyword evidence="1" id="KW-0813">Transport</keyword>
<organism evidence="5 6">
    <name type="scientific">Salegentibacter mishustinae</name>
    <dbReference type="NCBI Taxonomy" id="270918"/>
    <lineage>
        <taxon>Bacteria</taxon>
        <taxon>Pseudomonadati</taxon>
        <taxon>Bacteroidota</taxon>
        <taxon>Flavobacteriia</taxon>
        <taxon>Flavobacteriales</taxon>
        <taxon>Flavobacteriaceae</taxon>
        <taxon>Salegentibacter</taxon>
    </lineage>
</organism>